<evidence type="ECO:0000256" key="3">
    <source>
        <dbReference type="ARBA" id="ARBA00022989"/>
    </source>
</evidence>
<dbReference type="InterPro" id="IPR009915">
    <property type="entry name" value="NnrU_dom"/>
</dbReference>
<evidence type="ECO:0000256" key="1">
    <source>
        <dbReference type="ARBA" id="ARBA00004141"/>
    </source>
</evidence>
<name>A0A5B8VCC7_9BACT</name>
<accession>A0A5B8VCC7</accession>
<feature type="transmembrane region" description="Helical" evidence="5">
    <location>
        <begin position="6"/>
        <end position="29"/>
    </location>
</feature>
<evidence type="ECO:0000313" key="7">
    <source>
        <dbReference type="EMBL" id="QEC68336.1"/>
    </source>
</evidence>
<dbReference type="AlphaFoldDB" id="A0A5B8VCC7"/>
<dbReference type="Pfam" id="PF07298">
    <property type="entry name" value="NnrU"/>
    <property type="match status" value="1"/>
</dbReference>
<keyword evidence="3 5" id="KW-1133">Transmembrane helix</keyword>
<protein>
    <submittedName>
        <fullName evidence="7">DUF1295 domain-containing protein</fullName>
    </submittedName>
</protein>
<evidence type="ECO:0000313" key="8">
    <source>
        <dbReference type="Proteomes" id="UP000321533"/>
    </source>
</evidence>
<organism evidence="7 8">
    <name type="scientific">Panacibacter ginsenosidivorans</name>
    <dbReference type="NCBI Taxonomy" id="1813871"/>
    <lineage>
        <taxon>Bacteria</taxon>
        <taxon>Pseudomonadati</taxon>
        <taxon>Bacteroidota</taxon>
        <taxon>Chitinophagia</taxon>
        <taxon>Chitinophagales</taxon>
        <taxon>Chitinophagaceae</taxon>
        <taxon>Panacibacter</taxon>
    </lineage>
</organism>
<sequence length="202" mass="23438">MLELYTYLAAGWLAFCLLHSIMATLWFKAIIKNLLGKYFKYYRLLYSLFFFIFLVLLLKYQFQLSELLLFPVNNTIKLLTTFTLIAGLIIMISASKKYFLQVTGMKILRKNEFKDEFIYSGMNSVIRHPLYAGTLLSAWSLVLFSADASSLIVCIIITLYVMIGIKFEEKKLLIKYGETYKKYVSKVPMLVPAVKLRTKSVH</sequence>
<dbReference type="GO" id="GO:0016020">
    <property type="term" value="C:membrane"/>
    <property type="evidence" value="ECO:0007669"/>
    <property type="project" value="UniProtKB-SubCell"/>
</dbReference>
<gene>
    <name evidence="7" type="ORF">FRZ67_13885</name>
</gene>
<feature type="transmembrane region" description="Helical" evidence="5">
    <location>
        <begin position="78"/>
        <end position="96"/>
    </location>
</feature>
<dbReference type="RefSeq" id="WP_147190237.1">
    <property type="nucleotide sequence ID" value="NZ_CP042435.1"/>
</dbReference>
<keyword evidence="2 5" id="KW-0812">Transmembrane</keyword>
<dbReference type="Proteomes" id="UP000321533">
    <property type="component" value="Chromosome"/>
</dbReference>
<proteinExistence type="predicted"/>
<keyword evidence="8" id="KW-1185">Reference proteome</keyword>
<dbReference type="Gene3D" id="1.20.120.1630">
    <property type="match status" value="1"/>
</dbReference>
<comment type="subcellular location">
    <subcellularLocation>
        <location evidence="1">Membrane</location>
        <topology evidence="1">Multi-pass membrane protein</topology>
    </subcellularLocation>
</comment>
<reference evidence="7 8" key="1">
    <citation type="journal article" date="2016" name="Int. J. Syst. Evol. Microbiol.">
        <title>Panacibacter ginsenosidivorans gen. nov., sp. nov., with ginsenoside converting activity isolated from soil of a ginseng field.</title>
        <authorList>
            <person name="Siddiqi M.Z."/>
            <person name="Muhammad Shafi S."/>
            <person name="Choi K.D."/>
            <person name="Im W.T."/>
        </authorList>
    </citation>
    <scope>NUCLEOTIDE SEQUENCE [LARGE SCALE GENOMIC DNA]</scope>
    <source>
        <strain evidence="7 8">Gsoil1550</strain>
    </source>
</reference>
<dbReference type="OrthoDB" id="9809773at2"/>
<evidence type="ECO:0000256" key="2">
    <source>
        <dbReference type="ARBA" id="ARBA00022692"/>
    </source>
</evidence>
<keyword evidence="4 5" id="KW-0472">Membrane</keyword>
<evidence type="ECO:0000259" key="6">
    <source>
        <dbReference type="Pfam" id="PF07298"/>
    </source>
</evidence>
<feature type="transmembrane region" description="Helical" evidence="5">
    <location>
        <begin position="148"/>
        <end position="165"/>
    </location>
</feature>
<dbReference type="KEGG" id="pgin:FRZ67_13885"/>
<feature type="domain" description="NnrU" evidence="6">
    <location>
        <begin position="8"/>
        <end position="177"/>
    </location>
</feature>
<evidence type="ECO:0000256" key="4">
    <source>
        <dbReference type="ARBA" id="ARBA00023136"/>
    </source>
</evidence>
<feature type="transmembrane region" description="Helical" evidence="5">
    <location>
        <begin position="41"/>
        <end position="58"/>
    </location>
</feature>
<dbReference type="EMBL" id="CP042435">
    <property type="protein sequence ID" value="QEC68336.1"/>
    <property type="molecule type" value="Genomic_DNA"/>
</dbReference>
<evidence type="ECO:0000256" key="5">
    <source>
        <dbReference type="SAM" id="Phobius"/>
    </source>
</evidence>